<dbReference type="AlphaFoldDB" id="A0A507DT80"/>
<evidence type="ECO:0000313" key="1">
    <source>
        <dbReference type="EMBL" id="TPX54158.1"/>
    </source>
</evidence>
<organism evidence="1 2">
    <name type="scientific">Synchytrium endobioticum</name>
    <dbReference type="NCBI Taxonomy" id="286115"/>
    <lineage>
        <taxon>Eukaryota</taxon>
        <taxon>Fungi</taxon>
        <taxon>Fungi incertae sedis</taxon>
        <taxon>Chytridiomycota</taxon>
        <taxon>Chytridiomycota incertae sedis</taxon>
        <taxon>Chytridiomycetes</taxon>
        <taxon>Synchytriales</taxon>
        <taxon>Synchytriaceae</taxon>
        <taxon>Synchytrium</taxon>
    </lineage>
</organism>
<reference evidence="1 2" key="1">
    <citation type="journal article" date="2019" name="Sci. Rep.">
        <title>Comparative genomics of chytrid fungi reveal insights into the obligate biotrophic and pathogenic lifestyle of Synchytrium endobioticum.</title>
        <authorList>
            <person name="van de Vossenberg B.T.L.H."/>
            <person name="Warris S."/>
            <person name="Nguyen H.D.T."/>
            <person name="van Gent-Pelzer M.P.E."/>
            <person name="Joly D.L."/>
            <person name="van de Geest H.C."/>
            <person name="Bonants P.J.M."/>
            <person name="Smith D.S."/>
            <person name="Levesque C.A."/>
            <person name="van der Lee T.A.J."/>
        </authorList>
    </citation>
    <scope>NUCLEOTIDE SEQUENCE [LARGE SCALE GENOMIC DNA]</scope>
    <source>
        <strain evidence="1 2">MB42</strain>
    </source>
</reference>
<dbReference type="VEuPathDB" id="FungiDB:SeMB42_g00388"/>
<comment type="caution">
    <text evidence="1">The sequence shown here is derived from an EMBL/GenBank/DDBJ whole genome shotgun (WGS) entry which is preliminary data.</text>
</comment>
<protein>
    <submittedName>
        <fullName evidence="1">Uncharacterized protein</fullName>
    </submittedName>
</protein>
<accession>A0A507DT80</accession>
<keyword evidence="2" id="KW-1185">Reference proteome</keyword>
<proteinExistence type="predicted"/>
<dbReference type="EMBL" id="QEAN01000008">
    <property type="protein sequence ID" value="TPX54158.1"/>
    <property type="molecule type" value="Genomic_DNA"/>
</dbReference>
<dbReference type="Proteomes" id="UP000317494">
    <property type="component" value="Unassembled WGS sequence"/>
</dbReference>
<name>A0A507DT80_9FUNG</name>
<gene>
    <name evidence="1" type="ORF">SeMB42_g00388</name>
</gene>
<evidence type="ECO:0000313" key="2">
    <source>
        <dbReference type="Proteomes" id="UP000317494"/>
    </source>
</evidence>
<sequence length="69" mass="8138">MWKISRPPHYRHCEDSIYILHIGLLYIHYQITNLLVAERSLYPLSGVGEKFFLLRYASLGRSNCVTNRL</sequence>